<dbReference type="GO" id="GO:0003700">
    <property type="term" value="F:DNA-binding transcription factor activity"/>
    <property type="evidence" value="ECO:0007669"/>
    <property type="project" value="InterPro"/>
</dbReference>
<evidence type="ECO:0000313" key="1">
    <source>
        <dbReference type="EMBL" id="CAL4124804.1"/>
    </source>
</evidence>
<keyword evidence="2" id="KW-1185">Reference proteome</keyword>
<accession>A0AAV2RIM9</accession>
<reference evidence="1 2" key="1">
    <citation type="submission" date="2024-05" db="EMBL/GenBank/DDBJ databases">
        <authorList>
            <person name="Wallberg A."/>
        </authorList>
    </citation>
    <scope>NUCLEOTIDE SEQUENCE [LARGE SCALE GENOMIC DNA]</scope>
</reference>
<dbReference type="Proteomes" id="UP001497623">
    <property type="component" value="Unassembled WGS sequence"/>
</dbReference>
<dbReference type="EMBL" id="CAXKWB010023012">
    <property type="protein sequence ID" value="CAL4124804.1"/>
    <property type="molecule type" value="Genomic_DNA"/>
</dbReference>
<dbReference type="PANTHER" id="PTHR47456:SF1">
    <property type="entry name" value="PHD-TYPE DOMAIN-CONTAINING PROTEIN"/>
    <property type="match status" value="1"/>
</dbReference>
<dbReference type="AlphaFoldDB" id="A0AAV2RIM9"/>
<organism evidence="1 2">
    <name type="scientific">Meganyctiphanes norvegica</name>
    <name type="common">Northern krill</name>
    <name type="synonym">Thysanopoda norvegica</name>
    <dbReference type="NCBI Taxonomy" id="48144"/>
    <lineage>
        <taxon>Eukaryota</taxon>
        <taxon>Metazoa</taxon>
        <taxon>Ecdysozoa</taxon>
        <taxon>Arthropoda</taxon>
        <taxon>Crustacea</taxon>
        <taxon>Multicrustacea</taxon>
        <taxon>Malacostraca</taxon>
        <taxon>Eumalacostraca</taxon>
        <taxon>Eucarida</taxon>
        <taxon>Euphausiacea</taxon>
        <taxon>Euphausiidae</taxon>
        <taxon>Meganyctiphanes</taxon>
    </lineage>
</organism>
<comment type="caution">
    <text evidence="1">The sequence shown here is derived from an EMBL/GenBank/DDBJ whole genome shotgun (WGS) entry which is preliminary data.</text>
</comment>
<gene>
    <name evidence="1" type="ORF">MNOR_LOCUS24781</name>
</gene>
<evidence type="ECO:0000313" key="2">
    <source>
        <dbReference type="Proteomes" id="UP001497623"/>
    </source>
</evidence>
<sequence>MEIFHEHDVKAKQLNSKEECQQFLSLQNISKMDCKNLLQLPNADYQLRLKYLAEDTENLMENNINKQLLEKKLMMDERYSYANQVSTQNVDQFINTDDILKEPFESLVEKFENKRPSRKSAKEARKTWIARHEIEDISNNIRKPKYKPFHPVKKIQIQEGIDSVSPPLPIWAKNLTSVRLVDNAWITGFVSSEKELQEAIEGHCRSILCDYIKSHPCTMKNRHIQRNQSSRLMWKNARVEFDGIPFTINSSDERRCIFAMNYKRKEKIVSKSTKKDDMIEIEQEHPYLTVQGESSQTPVKGFDKSDTKCIPKTRRYKDVNFTDCPAKILIKSIEKYPEYAVPQTSLLPEKKSQLSRLRQDLQIINSTIIKEHLYHITLPLESCHNHSLTGRSRNIHPDIVSKVKEYVNQGCTTPKIIKGLLMAYIESVHENDLISPQKQDRAYYPEVRDIANIIHTHCKKNGIIGKRKSFSGVSCSDIKKRKRLKKKRVSQDDSTTLQEAVETFCKCEPVPSRVGFVEVPDVVSMADMVRSQLDSLRALTYSINQPTELSDIYKSLQNMINHYGQHTITISKDVRQKGSYIDPIALSGMNSHDISVVPDIPDSTNESMNTSKLEAISRQYQSEFTNNGKPIVNDPGKLNDMAATSTLECLAQAGEIHASLSSNIARKTQLKAHNNNYNQISLKQSFVQSAQPVVAGQVLANGVLSPHNVLASDSVPPPHTLSDSAVPPHLNVSANGLPTSQSVPVNGPGLTQNVPVNGMVPPHNISANGLGVPYTGSSTYQGLASTSQESTSGPMQLALQQYVYYVQEVQMPEGQNWAYSNNT</sequence>
<proteinExistence type="predicted"/>
<dbReference type="Pfam" id="PF15299">
    <property type="entry name" value="ALS2CR8"/>
    <property type="match status" value="2"/>
</dbReference>
<dbReference type="PANTHER" id="PTHR47456">
    <property type="entry name" value="PHD-TYPE DOMAIN-CONTAINING PROTEIN"/>
    <property type="match status" value="1"/>
</dbReference>
<protein>
    <submittedName>
        <fullName evidence="1">Uncharacterized protein</fullName>
    </submittedName>
</protein>
<dbReference type="InterPro" id="IPR029309">
    <property type="entry name" value="CaRF"/>
</dbReference>
<name>A0AAV2RIM9_MEGNR</name>